<protein>
    <submittedName>
        <fullName evidence="2">Uncharacterized protein</fullName>
    </submittedName>
</protein>
<evidence type="ECO:0000256" key="1">
    <source>
        <dbReference type="SAM" id="MobiDB-lite"/>
    </source>
</evidence>
<feature type="region of interest" description="Disordered" evidence="1">
    <location>
        <begin position="926"/>
        <end position="958"/>
    </location>
</feature>
<dbReference type="AlphaFoldDB" id="A0A0W0RQ88"/>
<evidence type="ECO:0000313" key="2">
    <source>
        <dbReference type="EMBL" id="KTC73209.1"/>
    </source>
</evidence>
<dbReference type="EMBL" id="LNXU01000019">
    <property type="protein sequence ID" value="KTC73209.1"/>
    <property type="molecule type" value="Genomic_DNA"/>
</dbReference>
<reference evidence="2 3" key="1">
    <citation type="submission" date="2015-11" db="EMBL/GenBank/DDBJ databases">
        <title>Genomic analysis of 38 Legionella species identifies large and diverse effector repertoires.</title>
        <authorList>
            <person name="Burstein D."/>
            <person name="Amaro F."/>
            <person name="Zusman T."/>
            <person name="Lifshitz Z."/>
            <person name="Cohen O."/>
            <person name="Gilbert J.A."/>
            <person name="Pupko T."/>
            <person name="Shuman H.A."/>
            <person name="Segal G."/>
        </authorList>
    </citation>
    <scope>NUCLEOTIDE SEQUENCE [LARGE SCALE GENOMIC DNA]</scope>
    <source>
        <strain evidence="2 3">WIGA</strain>
    </source>
</reference>
<dbReference type="OrthoDB" id="5652798at2"/>
<feature type="compositionally biased region" description="Acidic residues" evidence="1">
    <location>
        <begin position="948"/>
        <end position="958"/>
    </location>
</feature>
<dbReference type="RefSeq" id="WP_058459497.1">
    <property type="nucleotide sequence ID" value="NZ_CAAAIY010000015.1"/>
</dbReference>
<dbReference type="PATRIC" id="fig|447.4.peg.1974"/>
<comment type="caution">
    <text evidence="2">The sequence shown here is derived from an EMBL/GenBank/DDBJ whole genome shotgun (WGS) entry which is preliminary data.</text>
</comment>
<dbReference type="Proteomes" id="UP000054695">
    <property type="component" value="Unassembled WGS sequence"/>
</dbReference>
<gene>
    <name evidence="2" type="ORF">Lboz_1855</name>
</gene>
<sequence length="958" mass="109134">MKLVTLFQYVFADRGIIDVSNIPENAEKTKLVQLRIEKRSKEIKKEFEFILKDENLSHHFRTMLLQLNTPNSLSLAKILFDPKELQAPSSVENAVIPTDDKLREVFKEKNDLYGYFAPNDLQAFQRFSAIYKLLQLASTYINCDNSKPEELYECAYKALVCFGNLKNQTDLTMLESIEKFLLTKQASQAANKSLPSLMDLQIGKKNGIHYEEWTQFIQKHGIKALKFFKRAQDIEDKLKRVPATLAEAFDALAQADYKRYSEDPELAKVCEQYNVPETVFNRCLDLDLKKIWKTKDNLPDIIVNGSDREINQSGYYLVKLPIKDPRSLILGYITNDCQSIGSKGEPCVLDGISSEHDGFYVMLKKKDPKKEVSPLLHDNTIDYDNFEIVGQGYAWLTMSGNLTIDSWENARQKDDEVAVAMLKKFSQMVISQSKGSIVQVATGRNSPRTPSAFSKGPALKYAEIMEEGTQYNDSKSQTLIAVDTEKIEDIKSELLFQLIENAEFDNTRTLQSLIGTIYSQKQNKWIGSLLLNSTSLDWHSEDILSTVYSCVGLDDSGGVITWKALFLLEEAALLNNDSFRQITADKWLARSVCEAIIALDNAHLLEHKNFAIIIKISQDQVLNKDNVLANISRSVIRLSRANIHLDNDGFEALANAYLLAEKSRKNFREEILTMVITLKTNFDVTLDGLTFKKLLDNEKYAPEILTLFAMAKEYKLNVLDNGVYKNIIENAPYISELNKIIPELAAINILDDSIFQSLINHAKDSPFISDVILLLSEQNILDEENFKQLMQYTLFAEEIYDALDPLKERGILDREKAQFILEHHNSAQYLGKIFAKLDEVDLLDNDNFNLLKPCVSSLEELSKIISLLEKYDLLDKDNFLLVVENHSAAKDTLESLKKLKEGHIFDDSHFKEVMKNIPNKSVLRKEQEPVLPSVSAKETLQKLKSTDTNEELTPEFKV</sequence>
<evidence type="ECO:0000313" key="3">
    <source>
        <dbReference type="Proteomes" id="UP000054695"/>
    </source>
</evidence>
<proteinExistence type="predicted"/>
<organism evidence="2 3">
    <name type="scientific">Legionella bozemanae</name>
    <name type="common">Fluoribacter bozemanae</name>
    <dbReference type="NCBI Taxonomy" id="447"/>
    <lineage>
        <taxon>Bacteria</taxon>
        <taxon>Pseudomonadati</taxon>
        <taxon>Pseudomonadota</taxon>
        <taxon>Gammaproteobacteria</taxon>
        <taxon>Legionellales</taxon>
        <taxon>Legionellaceae</taxon>
        <taxon>Legionella</taxon>
    </lineage>
</organism>
<keyword evidence="3" id="KW-1185">Reference proteome</keyword>
<accession>A0A0W0RQ88</accession>
<name>A0A0W0RQ88_LEGBO</name>